<accession>A0A154P086</accession>
<evidence type="ECO:0000313" key="3">
    <source>
        <dbReference type="Proteomes" id="UP000076502"/>
    </source>
</evidence>
<feature type="non-terminal residue" evidence="2">
    <location>
        <position position="1"/>
    </location>
</feature>
<dbReference type="OrthoDB" id="7613740at2759"/>
<dbReference type="Pfam" id="PF05267">
    <property type="entry name" value="DUF725"/>
    <property type="match status" value="1"/>
</dbReference>
<gene>
    <name evidence="2" type="ORF">WN55_05795</name>
</gene>
<reference evidence="2 3" key="1">
    <citation type="submission" date="2015-07" db="EMBL/GenBank/DDBJ databases">
        <title>The genome of Dufourea novaeangliae.</title>
        <authorList>
            <person name="Pan H."/>
            <person name="Kapheim K."/>
        </authorList>
    </citation>
    <scope>NUCLEOTIDE SEQUENCE [LARGE SCALE GENOMIC DNA]</scope>
    <source>
        <strain evidence="2">0120121106</strain>
        <tissue evidence="2">Whole body</tissue>
    </source>
</reference>
<protein>
    <recommendedName>
        <fullName evidence="1">Protein TsetseEP domain-containing protein</fullName>
    </recommendedName>
</protein>
<sequence>LQVCSKKQTDRLQAVQKSYERKIKICNDKAALGLRAAKTKYDQEIETAENMRVSMKRILKECLDTDEFIKCVASRTKEAARQRKEIAEGLTVTVKNAELSTAEQLKEAAQCHADAQVEVLKDLQQILKDTKNCVSKGK</sequence>
<name>A0A154P086_DUFNO</name>
<organism evidence="2 3">
    <name type="scientific">Dufourea novaeangliae</name>
    <name type="common">Sweat bee</name>
    <dbReference type="NCBI Taxonomy" id="178035"/>
    <lineage>
        <taxon>Eukaryota</taxon>
        <taxon>Metazoa</taxon>
        <taxon>Ecdysozoa</taxon>
        <taxon>Arthropoda</taxon>
        <taxon>Hexapoda</taxon>
        <taxon>Insecta</taxon>
        <taxon>Pterygota</taxon>
        <taxon>Neoptera</taxon>
        <taxon>Endopterygota</taxon>
        <taxon>Hymenoptera</taxon>
        <taxon>Apocrita</taxon>
        <taxon>Aculeata</taxon>
        <taxon>Apoidea</taxon>
        <taxon>Anthophila</taxon>
        <taxon>Halictidae</taxon>
        <taxon>Rophitinae</taxon>
        <taxon>Dufourea</taxon>
    </lineage>
</organism>
<evidence type="ECO:0000259" key="1">
    <source>
        <dbReference type="Pfam" id="PF05267"/>
    </source>
</evidence>
<evidence type="ECO:0000313" key="2">
    <source>
        <dbReference type="EMBL" id="KZC05277.1"/>
    </source>
</evidence>
<dbReference type="Proteomes" id="UP000076502">
    <property type="component" value="Unassembled WGS sequence"/>
</dbReference>
<feature type="domain" description="Protein TsetseEP" evidence="1">
    <location>
        <begin position="3"/>
        <end position="116"/>
    </location>
</feature>
<dbReference type="AlphaFoldDB" id="A0A154P086"/>
<dbReference type="InterPro" id="IPR007931">
    <property type="entry name" value="TsetseEP"/>
</dbReference>
<keyword evidence="3" id="KW-1185">Reference proteome</keyword>
<dbReference type="EMBL" id="KQ434787">
    <property type="protein sequence ID" value="KZC05277.1"/>
    <property type="molecule type" value="Genomic_DNA"/>
</dbReference>
<proteinExistence type="predicted"/>